<evidence type="ECO:0000313" key="6">
    <source>
        <dbReference type="Proteomes" id="UP000247476"/>
    </source>
</evidence>
<evidence type="ECO:0000256" key="3">
    <source>
        <dbReference type="ARBA" id="ARBA00023163"/>
    </source>
</evidence>
<evidence type="ECO:0000313" key="5">
    <source>
        <dbReference type="EMBL" id="PYI52147.1"/>
    </source>
</evidence>
<dbReference type="AlphaFoldDB" id="A0A2V5KMH5"/>
<dbReference type="Pfam" id="PF00392">
    <property type="entry name" value="GntR"/>
    <property type="match status" value="1"/>
</dbReference>
<dbReference type="PRINTS" id="PR00035">
    <property type="entry name" value="HTHGNTR"/>
</dbReference>
<dbReference type="Gene3D" id="1.10.10.10">
    <property type="entry name" value="Winged helix-like DNA-binding domain superfamily/Winged helix DNA-binding domain"/>
    <property type="match status" value="1"/>
</dbReference>
<dbReference type="RefSeq" id="WP_110842218.1">
    <property type="nucleotide sequence ID" value="NZ_QJVJ01000010.1"/>
</dbReference>
<dbReference type="InterPro" id="IPR036388">
    <property type="entry name" value="WH-like_DNA-bd_sf"/>
</dbReference>
<dbReference type="EMBL" id="QJVJ01000010">
    <property type="protein sequence ID" value="PYI52147.1"/>
    <property type="molecule type" value="Genomic_DNA"/>
</dbReference>
<organism evidence="5 6">
    <name type="scientific">Paenibacillus flagellatus</name>
    <dbReference type="NCBI Taxonomy" id="2211139"/>
    <lineage>
        <taxon>Bacteria</taxon>
        <taxon>Bacillati</taxon>
        <taxon>Bacillota</taxon>
        <taxon>Bacilli</taxon>
        <taxon>Bacillales</taxon>
        <taxon>Paenibacillaceae</taxon>
        <taxon>Paenibacillus</taxon>
    </lineage>
</organism>
<name>A0A2V5KMH5_9BACL</name>
<reference evidence="5 6" key="1">
    <citation type="submission" date="2018-05" db="EMBL/GenBank/DDBJ databases">
        <title>Paenibacillus flagellatus sp. nov., isolated from selenium mineral soil.</title>
        <authorList>
            <person name="Dai X."/>
        </authorList>
    </citation>
    <scope>NUCLEOTIDE SEQUENCE [LARGE SCALE GENOMIC DNA]</scope>
    <source>
        <strain evidence="5 6">DXL2</strain>
    </source>
</reference>
<feature type="domain" description="HTH gntR-type" evidence="4">
    <location>
        <begin position="11"/>
        <end position="79"/>
    </location>
</feature>
<proteinExistence type="predicted"/>
<sequence length="458" mass="52336">MSGKPDRVTFQARMDEMLAKLRTDIVSGIRPEGTYLPSEIVLGEQFHLSKKSVRKALDVLVREGWITKVPRVGNRVTLPASPSVTTVRLGLYASVEEQRFLNGLLERFYERYPHIRVETVTLPYSNYPHSIKSVLDNGFLDAFTLNNRNYRDMVDTGSLSMLEPQPSDPDHYPFLNRLFGEERTVHAVPFQFSPVVLCYNKDVFRSCGIAEPDSGWSWERLLENAREIRSRAGIHGFYAHIESLNRFPIFLLQAGYRFRQDDGGRYRFDDPALWDTLRACRDWFHGQGFLPAFLSERDAGAEMLFRQQKVAMIMTTYYGLGMLRDVPFRYDMTPLPFAGSPKTLLLATGIAINRFSGRKEAARRLVEFLTSETSQLFVQRTTLSIPAHRSAADRAEEEGLPGPSRYRLYREIVPAYADYAELGIRMKALDALGRELKLFWAGLEEPPSIIERLNGADV</sequence>
<dbReference type="SUPFAM" id="SSF46785">
    <property type="entry name" value="Winged helix' DNA-binding domain"/>
    <property type="match status" value="1"/>
</dbReference>
<dbReference type="SUPFAM" id="SSF53850">
    <property type="entry name" value="Periplasmic binding protein-like II"/>
    <property type="match status" value="1"/>
</dbReference>
<dbReference type="OrthoDB" id="2374506at2"/>
<dbReference type="GO" id="GO:0003677">
    <property type="term" value="F:DNA binding"/>
    <property type="evidence" value="ECO:0007669"/>
    <property type="project" value="UniProtKB-KW"/>
</dbReference>
<dbReference type="InterPro" id="IPR000524">
    <property type="entry name" value="Tscrpt_reg_HTH_GntR"/>
</dbReference>
<keyword evidence="3" id="KW-0804">Transcription</keyword>
<comment type="caution">
    <text evidence="5">The sequence shown here is derived from an EMBL/GenBank/DDBJ whole genome shotgun (WGS) entry which is preliminary data.</text>
</comment>
<gene>
    <name evidence="5" type="ORF">DLM86_21970</name>
</gene>
<dbReference type="PANTHER" id="PTHR43649">
    <property type="entry name" value="ARABINOSE-BINDING PROTEIN-RELATED"/>
    <property type="match status" value="1"/>
</dbReference>
<dbReference type="PROSITE" id="PS50949">
    <property type="entry name" value="HTH_GNTR"/>
    <property type="match status" value="1"/>
</dbReference>
<evidence type="ECO:0000256" key="2">
    <source>
        <dbReference type="ARBA" id="ARBA00023125"/>
    </source>
</evidence>
<evidence type="ECO:0000256" key="1">
    <source>
        <dbReference type="ARBA" id="ARBA00023015"/>
    </source>
</evidence>
<protein>
    <submittedName>
        <fullName evidence="5">ABC transporter substrate-binding protein</fullName>
    </submittedName>
</protein>
<dbReference type="GO" id="GO:0003700">
    <property type="term" value="F:DNA-binding transcription factor activity"/>
    <property type="evidence" value="ECO:0007669"/>
    <property type="project" value="InterPro"/>
</dbReference>
<dbReference type="Pfam" id="PF01547">
    <property type="entry name" value="SBP_bac_1"/>
    <property type="match status" value="1"/>
</dbReference>
<keyword evidence="1" id="KW-0805">Transcription regulation</keyword>
<accession>A0A2V5KMH5</accession>
<dbReference type="InterPro" id="IPR036390">
    <property type="entry name" value="WH_DNA-bd_sf"/>
</dbReference>
<keyword evidence="6" id="KW-1185">Reference proteome</keyword>
<dbReference type="InterPro" id="IPR050490">
    <property type="entry name" value="Bact_solute-bd_prot1"/>
</dbReference>
<keyword evidence="2" id="KW-0238">DNA-binding</keyword>
<dbReference type="InterPro" id="IPR006059">
    <property type="entry name" value="SBP"/>
</dbReference>
<dbReference type="SMART" id="SM00345">
    <property type="entry name" value="HTH_GNTR"/>
    <property type="match status" value="1"/>
</dbReference>
<dbReference type="PANTHER" id="PTHR43649:SF12">
    <property type="entry name" value="DIACETYLCHITOBIOSE BINDING PROTEIN DASA"/>
    <property type="match status" value="1"/>
</dbReference>
<evidence type="ECO:0000259" key="4">
    <source>
        <dbReference type="PROSITE" id="PS50949"/>
    </source>
</evidence>
<dbReference type="CDD" id="cd07377">
    <property type="entry name" value="WHTH_GntR"/>
    <property type="match status" value="1"/>
</dbReference>
<dbReference type="Gene3D" id="3.40.190.10">
    <property type="entry name" value="Periplasmic binding protein-like II"/>
    <property type="match status" value="1"/>
</dbReference>
<dbReference type="Proteomes" id="UP000247476">
    <property type="component" value="Unassembled WGS sequence"/>
</dbReference>